<protein>
    <submittedName>
        <fullName evidence="10">Uncharacterized protein</fullName>
    </submittedName>
</protein>
<keyword evidence="5 7" id="KW-0472">Membrane</keyword>
<dbReference type="InterPro" id="IPR045888">
    <property type="entry name" value="Erv"/>
</dbReference>
<evidence type="ECO:0000256" key="7">
    <source>
        <dbReference type="SAM" id="Phobius"/>
    </source>
</evidence>
<dbReference type="PANTHER" id="PTHR10984">
    <property type="entry name" value="ENDOPLASMIC RETICULUM-GOLGI INTERMEDIATE COMPARTMENT PROTEIN"/>
    <property type="match status" value="1"/>
</dbReference>
<organism evidence="10 11">
    <name type="scientific">Naegleria lovaniensis</name>
    <name type="common">Amoeba</name>
    <dbReference type="NCBI Taxonomy" id="51637"/>
    <lineage>
        <taxon>Eukaryota</taxon>
        <taxon>Discoba</taxon>
        <taxon>Heterolobosea</taxon>
        <taxon>Tetramitia</taxon>
        <taxon>Eutetramitia</taxon>
        <taxon>Vahlkampfiidae</taxon>
        <taxon>Naegleria</taxon>
    </lineage>
</organism>
<dbReference type="EMBL" id="PYSW02000001">
    <property type="protein sequence ID" value="KAG2394063.1"/>
    <property type="molecule type" value="Genomic_DNA"/>
</dbReference>
<comment type="caution">
    <text evidence="10">The sequence shown here is derived from an EMBL/GenBank/DDBJ whole genome shotgun (WGS) entry which is preliminary data.</text>
</comment>
<dbReference type="GO" id="GO:0016020">
    <property type="term" value="C:membrane"/>
    <property type="evidence" value="ECO:0007669"/>
    <property type="project" value="UniProtKB-SubCell"/>
</dbReference>
<gene>
    <name evidence="10" type="ORF">C9374_003827</name>
</gene>
<dbReference type="GeneID" id="68096282"/>
<evidence type="ECO:0000256" key="6">
    <source>
        <dbReference type="SAM" id="MobiDB-lite"/>
    </source>
</evidence>
<dbReference type="Pfam" id="PF13850">
    <property type="entry name" value="ERGIC_N"/>
    <property type="match status" value="1"/>
</dbReference>
<comment type="similarity">
    <text evidence="2">Belongs to the ERGIC family.</text>
</comment>
<dbReference type="Pfam" id="PF07970">
    <property type="entry name" value="COPIIcoated_ERV"/>
    <property type="match status" value="1"/>
</dbReference>
<evidence type="ECO:0000256" key="2">
    <source>
        <dbReference type="ARBA" id="ARBA00005648"/>
    </source>
</evidence>
<feature type="transmembrane region" description="Helical" evidence="7">
    <location>
        <begin position="21"/>
        <end position="47"/>
    </location>
</feature>
<dbReference type="InterPro" id="IPR012936">
    <property type="entry name" value="Erv_C"/>
</dbReference>
<dbReference type="GO" id="GO:0005783">
    <property type="term" value="C:endoplasmic reticulum"/>
    <property type="evidence" value="ECO:0007669"/>
    <property type="project" value="TreeGrafter"/>
</dbReference>
<evidence type="ECO:0000256" key="3">
    <source>
        <dbReference type="ARBA" id="ARBA00022692"/>
    </source>
</evidence>
<reference evidence="10 11" key="1">
    <citation type="journal article" date="2018" name="BMC Genomics">
        <title>The genome of Naegleria lovaniensis, the basis for a comparative approach to unravel pathogenicity factors of the human pathogenic amoeba N. fowleri.</title>
        <authorList>
            <person name="Liechti N."/>
            <person name="Schurch N."/>
            <person name="Bruggmann R."/>
            <person name="Wittwer M."/>
        </authorList>
    </citation>
    <scope>NUCLEOTIDE SEQUENCE [LARGE SCALE GENOMIC DNA]</scope>
    <source>
        <strain evidence="10 11">ATCC 30569</strain>
    </source>
</reference>
<sequence length="422" mass="48127">MQGLRNFDFYPKTQDDFRVKTLGGGLISIISLVVIFILVFGELYLYMQVERYDQLYVDTQQERKIPIYINITFPAISCDALSLDVMDVSGEHHVHLDYHTIYKMRLTLDGKPIIDQPAEQISPNEPKDEKPSPIKAAEGAVKHDLVNSSEKDRERAEKAKKVKDPNYCGSCYGANRDATQCCNTCDDVREAYRRVGWAFTPNEDIEQCYEEIMDRKMKYSKQEGCNLHGYFLVNKVAGNFHFAPGKSFVKAQQHMHDYTNYEVDHYNTSHFIHSLGFGEQIPGLVNPLDGTRKIIGFNPETGQAVEGESALFQYFVKVVPTIFEKYGAANPIITNQYSVTQHVRPKNRLHPNVVPGVFFIYDLSPIMVHMKEDRKSFIQFLTSLCAIIGGVFTVSALLDRILYGVEKRVNKKIHSNTTILNN</sequence>
<accession>A0AA88H3X5</accession>
<evidence type="ECO:0000256" key="4">
    <source>
        <dbReference type="ARBA" id="ARBA00022989"/>
    </source>
</evidence>
<keyword evidence="11" id="KW-1185">Reference proteome</keyword>
<evidence type="ECO:0000259" key="8">
    <source>
        <dbReference type="Pfam" id="PF07970"/>
    </source>
</evidence>
<comment type="subcellular location">
    <subcellularLocation>
        <location evidence="1">Membrane</location>
        <topology evidence="1">Multi-pass membrane protein</topology>
    </subcellularLocation>
</comment>
<dbReference type="Proteomes" id="UP000816034">
    <property type="component" value="Unassembled WGS sequence"/>
</dbReference>
<feature type="domain" description="Endoplasmic reticulum vesicle transporter N-terminal" evidence="9">
    <location>
        <begin position="4"/>
        <end position="93"/>
    </location>
</feature>
<feature type="compositionally biased region" description="Basic and acidic residues" evidence="6">
    <location>
        <begin position="140"/>
        <end position="159"/>
    </location>
</feature>
<evidence type="ECO:0000313" key="11">
    <source>
        <dbReference type="Proteomes" id="UP000816034"/>
    </source>
</evidence>
<feature type="transmembrane region" description="Helical" evidence="7">
    <location>
        <begin position="377"/>
        <end position="398"/>
    </location>
</feature>
<dbReference type="GO" id="GO:0030134">
    <property type="term" value="C:COPII-coated ER to Golgi transport vesicle"/>
    <property type="evidence" value="ECO:0007669"/>
    <property type="project" value="TreeGrafter"/>
</dbReference>
<dbReference type="GO" id="GO:0006888">
    <property type="term" value="P:endoplasmic reticulum to Golgi vesicle-mediated transport"/>
    <property type="evidence" value="ECO:0007669"/>
    <property type="project" value="TreeGrafter"/>
</dbReference>
<dbReference type="PANTHER" id="PTHR10984:SF25">
    <property type="entry name" value="ENDOPLASMIC RETICULUM-GOLGI INTERMEDIATE COMPARTMENT PROTEIN 3"/>
    <property type="match status" value="1"/>
</dbReference>
<dbReference type="GO" id="GO:0006890">
    <property type="term" value="P:retrograde vesicle-mediated transport, Golgi to endoplasmic reticulum"/>
    <property type="evidence" value="ECO:0007669"/>
    <property type="project" value="TreeGrafter"/>
</dbReference>
<dbReference type="AlphaFoldDB" id="A0AA88H3X5"/>
<feature type="domain" description="Endoplasmic reticulum vesicle transporter C-terminal" evidence="8">
    <location>
        <begin position="171"/>
        <end position="399"/>
    </location>
</feature>
<evidence type="ECO:0000256" key="1">
    <source>
        <dbReference type="ARBA" id="ARBA00004141"/>
    </source>
</evidence>
<feature type="region of interest" description="Disordered" evidence="6">
    <location>
        <begin position="116"/>
        <end position="159"/>
    </location>
</feature>
<proteinExistence type="inferred from homology"/>
<evidence type="ECO:0000256" key="5">
    <source>
        <dbReference type="ARBA" id="ARBA00023136"/>
    </source>
</evidence>
<dbReference type="RefSeq" id="XP_044555957.1">
    <property type="nucleotide sequence ID" value="XM_044693398.1"/>
</dbReference>
<evidence type="ECO:0000313" key="10">
    <source>
        <dbReference type="EMBL" id="KAG2394063.1"/>
    </source>
</evidence>
<name>A0AA88H3X5_NAELO</name>
<keyword evidence="3 7" id="KW-0812">Transmembrane</keyword>
<keyword evidence="4 7" id="KW-1133">Transmembrane helix</keyword>
<dbReference type="InterPro" id="IPR039542">
    <property type="entry name" value="Erv_N"/>
</dbReference>
<evidence type="ECO:0000259" key="9">
    <source>
        <dbReference type="Pfam" id="PF13850"/>
    </source>
</evidence>